<dbReference type="eggNOG" id="ENOG502T3DF">
    <property type="taxonomic scope" value="Eukaryota"/>
</dbReference>
<dbReference type="Bgee" id="WBGene00008241">
    <property type="expression patterns" value="Expressed in embryo"/>
</dbReference>
<accession>Q18763</accession>
<organism evidence="1 2">
    <name type="scientific">Caenorhabditis elegans</name>
    <dbReference type="NCBI Taxonomy" id="6239"/>
    <lineage>
        <taxon>Eukaryota</taxon>
        <taxon>Metazoa</taxon>
        <taxon>Ecdysozoa</taxon>
        <taxon>Nematoda</taxon>
        <taxon>Chromadorea</taxon>
        <taxon>Rhabditida</taxon>
        <taxon>Rhabditina</taxon>
        <taxon>Rhabditomorpha</taxon>
        <taxon>Rhabditoidea</taxon>
        <taxon>Rhabditidae</taxon>
        <taxon>Peloderinae</taxon>
        <taxon>Caenorhabditis</taxon>
    </lineage>
</organism>
<dbReference type="RefSeq" id="NP_505553.1">
    <property type="nucleotide sequence ID" value="NM_073152.3"/>
</dbReference>
<dbReference type="HOGENOM" id="CLU_1152673_0_0_1"/>
<dbReference type="CTD" id="183689"/>
<name>Q18763_CAEEL</name>
<dbReference type="OrthoDB" id="5796095at2759"/>
<protein>
    <submittedName>
        <fullName evidence="1">HEPN domain-containing protein</fullName>
    </submittedName>
</protein>
<dbReference type="AlphaFoldDB" id="Q18763"/>
<dbReference type="GeneID" id="183689"/>
<sequence length="265" mass="30523">MTAFSMSANVPENSVDGYTLQQLSTLIETLSHEAITQQSVSAENALTLLHYRLSKIMELGHVQLLGKTQAVLCFLKGNHFDSQEIIRRGFYDKRHHAFLQELFKKAEKRRTGKCFGSLGYCKYPPSIDQINEDGFPKSLIKLLRHYYESKRAAKKALDIELVARETGLHEDVIREKFQSFRMEIKKKTSEAKLLKSTGEISQISHQESIQHVQQYHFYSYPNLYPSPPLSENGNLTTPLDQPLTVEITEVNREYYSLVPCLQFFQ</sequence>
<dbReference type="PaxDb" id="6239-C50H2.5"/>
<dbReference type="UCSC" id="C50H2.5">
    <property type="organism name" value="c. elegans"/>
</dbReference>
<proteinExistence type="predicted"/>
<evidence type="ECO:0000313" key="3">
    <source>
        <dbReference type="WormBase" id="C50H2.5"/>
    </source>
</evidence>
<dbReference type="OMA" id="WPITIND"/>
<dbReference type="EMBL" id="BX284605">
    <property type="protein sequence ID" value="CAA98253.1"/>
    <property type="molecule type" value="Genomic_DNA"/>
</dbReference>
<dbReference type="Proteomes" id="UP000001940">
    <property type="component" value="Chromosome V"/>
</dbReference>
<dbReference type="SMR" id="Q18763"/>
<gene>
    <name evidence="1 3" type="ORF">C50H2.5</name>
    <name evidence="1" type="ORF">CELE_C50H2.5</name>
</gene>
<evidence type="ECO:0000313" key="2">
    <source>
        <dbReference type="Proteomes" id="UP000001940"/>
    </source>
</evidence>
<dbReference type="FunCoup" id="Q18763">
    <property type="interactions" value="60"/>
</dbReference>
<dbReference type="AGR" id="WB:WBGene00008241"/>
<evidence type="ECO:0000313" key="1">
    <source>
        <dbReference type="EMBL" id="CAA98253.1"/>
    </source>
</evidence>
<reference evidence="1 2" key="1">
    <citation type="journal article" date="1998" name="Science">
        <title>Genome sequence of the nematode C. elegans: a platform for investigating biology.</title>
        <authorList>
            <consortium name="The C. elegans sequencing consortium"/>
            <person name="Sulson J.E."/>
            <person name="Waterston R."/>
        </authorList>
    </citation>
    <scope>NUCLEOTIDE SEQUENCE [LARGE SCALE GENOMIC DNA]</scope>
    <source>
        <strain evidence="1 2">Bristol N2</strain>
    </source>
</reference>
<keyword evidence="2" id="KW-1185">Reference proteome</keyword>
<dbReference type="KEGG" id="cel:CELE_C50H2.5"/>
<dbReference type="WormBase" id="C50H2.5">
    <property type="protein sequence ID" value="CE05483"/>
    <property type="gene ID" value="WBGene00008241"/>
</dbReference>
<dbReference type="PIR" id="T20127">
    <property type="entry name" value="T20127"/>
</dbReference>
<dbReference type="InParanoid" id="Q18763"/>